<keyword evidence="6" id="KW-0028">Amino-acid biosynthesis</keyword>
<dbReference type="InterPro" id="IPR015424">
    <property type="entry name" value="PyrdxlP-dep_Trfase"/>
</dbReference>
<protein>
    <recommendedName>
        <fullName evidence="4">cystathionine gamma-lyase</fullName>
        <ecNumber evidence="4">4.4.1.1</ecNumber>
    </recommendedName>
    <alternativeName>
        <fullName evidence="7">Gamma-cystathionase</fullName>
    </alternativeName>
</protein>
<dbReference type="Proteomes" id="UP001178507">
    <property type="component" value="Unassembled WGS sequence"/>
</dbReference>
<dbReference type="GO" id="GO:0005737">
    <property type="term" value="C:cytoplasm"/>
    <property type="evidence" value="ECO:0007669"/>
    <property type="project" value="TreeGrafter"/>
</dbReference>
<dbReference type="EC" id="4.4.1.1" evidence="4"/>
<evidence type="ECO:0000256" key="6">
    <source>
        <dbReference type="ARBA" id="ARBA00023192"/>
    </source>
</evidence>
<evidence type="ECO:0000313" key="9">
    <source>
        <dbReference type="EMBL" id="CAJ1400151.1"/>
    </source>
</evidence>
<evidence type="ECO:0000256" key="2">
    <source>
        <dbReference type="ARBA" id="ARBA00005038"/>
    </source>
</evidence>
<name>A0AA36J6M1_9DINO</name>
<dbReference type="GO" id="GO:0003962">
    <property type="term" value="F:cystathionine gamma-synthase activity"/>
    <property type="evidence" value="ECO:0007669"/>
    <property type="project" value="TreeGrafter"/>
</dbReference>
<reference evidence="9" key="1">
    <citation type="submission" date="2023-08" db="EMBL/GenBank/DDBJ databases">
        <authorList>
            <person name="Chen Y."/>
            <person name="Shah S."/>
            <person name="Dougan E. K."/>
            <person name="Thang M."/>
            <person name="Chan C."/>
        </authorList>
    </citation>
    <scope>NUCLEOTIDE SEQUENCE</scope>
</reference>
<sequence length="173" mass="18900">MSANKKARKSTKIETLAVHGGDQHDPGHGAIFPPITTATSFVQPNLGEEGRFAYSRCGNPTRYAYETAIAELEGGIWATATASGMAATALALELLRPSSHVLVMRGCYGGTHRLFDKTRSVSMDLRTTFLDLNDLQQVREQITEHTAMIWVESPTNPLLTLVDLPRLVEAGKF</sequence>
<evidence type="ECO:0000256" key="4">
    <source>
        <dbReference type="ARBA" id="ARBA00012085"/>
    </source>
</evidence>
<dbReference type="Pfam" id="PF01053">
    <property type="entry name" value="Cys_Met_Meta_PP"/>
    <property type="match status" value="1"/>
</dbReference>
<evidence type="ECO:0000313" key="10">
    <source>
        <dbReference type="Proteomes" id="UP001178507"/>
    </source>
</evidence>
<dbReference type="GO" id="GO:0019343">
    <property type="term" value="P:cysteine biosynthetic process via cystathionine"/>
    <property type="evidence" value="ECO:0007669"/>
    <property type="project" value="TreeGrafter"/>
</dbReference>
<dbReference type="GO" id="GO:0030170">
    <property type="term" value="F:pyridoxal phosphate binding"/>
    <property type="evidence" value="ECO:0007669"/>
    <property type="project" value="InterPro"/>
</dbReference>
<keyword evidence="10" id="KW-1185">Reference proteome</keyword>
<evidence type="ECO:0000256" key="8">
    <source>
        <dbReference type="RuleBase" id="RU362118"/>
    </source>
</evidence>
<dbReference type="EMBL" id="CAUJNA010003361">
    <property type="protein sequence ID" value="CAJ1400151.1"/>
    <property type="molecule type" value="Genomic_DNA"/>
</dbReference>
<dbReference type="InterPro" id="IPR000277">
    <property type="entry name" value="Cys/Met-Metab_PyrdxlP-dep_enz"/>
</dbReference>
<evidence type="ECO:0000256" key="3">
    <source>
        <dbReference type="ARBA" id="ARBA00009077"/>
    </source>
</evidence>
<dbReference type="Gene3D" id="3.40.640.10">
    <property type="entry name" value="Type I PLP-dependent aspartate aminotransferase-like (Major domain)"/>
    <property type="match status" value="1"/>
</dbReference>
<keyword evidence="6" id="KW-0198">Cysteine biosynthesis</keyword>
<gene>
    <name evidence="9" type="ORF">EVOR1521_LOCUS23563</name>
</gene>
<comment type="similarity">
    <text evidence="3 8">Belongs to the trans-sulfuration enzymes family.</text>
</comment>
<comment type="pathway">
    <text evidence="2">Amino-acid biosynthesis; L-cysteine biosynthesis; L-cysteine from L-homocysteine and L-serine: step 2/2.</text>
</comment>
<proteinExistence type="inferred from homology"/>
<evidence type="ECO:0000256" key="1">
    <source>
        <dbReference type="ARBA" id="ARBA00001933"/>
    </source>
</evidence>
<evidence type="ECO:0000256" key="5">
    <source>
        <dbReference type="ARBA" id="ARBA00022898"/>
    </source>
</evidence>
<dbReference type="PANTHER" id="PTHR11808:SF15">
    <property type="entry name" value="CYSTATHIONINE GAMMA-LYASE"/>
    <property type="match status" value="1"/>
</dbReference>
<keyword evidence="5 8" id="KW-0663">Pyridoxal phosphate</keyword>
<comment type="cofactor">
    <cofactor evidence="1 8">
        <name>pyridoxal 5'-phosphate</name>
        <dbReference type="ChEBI" id="CHEBI:597326"/>
    </cofactor>
</comment>
<dbReference type="InterPro" id="IPR015421">
    <property type="entry name" value="PyrdxlP-dep_Trfase_major"/>
</dbReference>
<accession>A0AA36J6M1</accession>
<evidence type="ECO:0000256" key="7">
    <source>
        <dbReference type="ARBA" id="ARBA00029853"/>
    </source>
</evidence>
<dbReference type="AlphaFoldDB" id="A0AA36J6M1"/>
<dbReference type="PANTHER" id="PTHR11808">
    <property type="entry name" value="TRANS-SULFURATION ENZYME FAMILY MEMBER"/>
    <property type="match status" value="1"/>
</dbReference>
<dbReference type="GO" id="GO:0019346">
    <property type="term" value="P:transsulfuration"/>
    <property type="evidence" value="ECO:0007669"/>
    <property type="project" value="InterPro"/>
</dbReference>
<dbReference type="SUPFAM" id="SSF53383">
    <property type="entry name" value="PLP-dependent transferases"/>
    <property type="match status" value="1"/>
</dbReference>
<dbReference type="GO" id="GO:0004123">
    <property type="term" value="F:cystathionine gamma-lyase activity"/>
    <property type="evidence" value="ECO:0007669"/>
    <property type="project" value="TreeGrafter"/>
</dbReference>
<organism evidence="9 10">
    <name type="scientific">Effrenium voratum</name>
    <dbReference type="NCBI Taxonomy" id="2562239"/>
    <lineage>
        <taxon>Eukaryota</taxon>
        <taxon>Sar</taxon>
        <taxon>Alveolata</taxon>
        <taxon>Dinophyceae</taxon>
        <taxon>Suessiales</taxon>
        <taxon>Symbiodiniaceae</taxon>
        <taxon>Effrenium</taxon>
    </lineage>
</organism>
<comment type="caution">
    <text evidence="9">The sequence shown here is derived from an EMBL/GenBank/DDBJ whole genome shotgun (WGS) entry which is preliminary data.</text>
</comment>